<dbReference type="Pfam" id="PF01059">
    <property type="entry name" value="Oxidored_q5_N"/>
    <property type="match status" value="1"/>
</dbReference>
<dbReference type="GO" id="GO:0008137">
    <property type="term" value="F:NADH dehydrogenase (ubiquinone) activity"/>
    <property type="evidence" value="ECO:0007669"/>
    <property type="project" value="UniProtKB-UniRule"/>
</dbReference>
<feature type="transmembrane region" description="Helical" evidence="16">
    <location>
        <begin position="224"/>
        <end position="243"/>
    </location>
</feature>
<dbReference type="PRINTS" id="PR01437">
    <property type="entry name" value="NUOXDRDTASE4"/>
</dbReference>
<protein>
    <recommendedName>
        <fullName evidence="4 16">NADH-ubiquinone oxidoreductase chain 4</fullName>
        <ecNumber evidence="3 16">7.1.1.2</ecNumber>
    </recommendedName>
</protein>
<dbReference type="GO" id="GO:0015990">
    <property type="term" value="P:electron transport coupled proton transport"/>
    <property type="evidence" value="ECO:0007669"/>
    <property type="project" value="TreeGrafter"/>
</dbReference>
<dbReference type="AlphaFoldDB" id="A0A192IDG7"/>
<feature type="transmembrane region" description="Helical" evidence="16">
    <location>
        <begin position="106"/>
        <end position="134"/>
    </location>
</feature>
<evidence type="ECO:0000256" key="13">
    <source>
        <dbReference type="ARBA" id="ARBA00023128"/>
    </source>
</evidence>
<comment type="function">
    <text evidence="16">Core subunit of the mitochondrial membrane respiratory chain NADH dehydrogenase (Complex I) which catalyzes electron transfer from NADH through the respiratory chain, using ubiquinone as an electron acceptor. Essential for the catalytic activity and assembly of complex I.</text>
</comment>
<keyword evidence="8" id="KW-1278">Translocase</keyword>
<sequence>MLKVLVPTLMLFPTIWLLPSKWLWSATTAHSLLIAFISLTSLAWASETGWSTSNMYLATEPLSTPLLVLTCWLLPLMILASQNHVYPEPVSRQRLYITLLTSLQTFLIMAFGATEIIMFYIMFEATLIPTLIIITRWGNQTERLNAGTYFLSYTLAGSLPLLVALLILQQTTGTLSILILQYSQPLTLNSWGHSISWAGCLIAFLVKMPLYGVHLWLPKAHVEAPVAGSMVLAAVLLKLGGYGMMRMMVMLDPLSKELAYRFIVLALWGILMTGSICLRQTDLKSLIAYSSVSHMGLVAGGILIQTAWGFTGAIILMIAHGLVSSALFCLANTAYERTHSRTMVLARGLQVIFRLTAVWWSVANLANLALPPLPNLMGELMIITTLFSWSPWTIMLTGLGTLITAAYSLYLFLMTQRGAAPTHIKGLTPFHTREHLLMVLHLLRVILLVLKPELVWGWCH</sequence>
<evidence type="ECO:0000256" key="15">
    <source>
        <dbReference type="ARBA" id="ARBA00049551"/>
    </source>
</evidence>
<evidence type="ECO:0000256" key="12">
    <source>
        <dbReference type="ARBA" id="ARBA00023075"/>
    </source>
</evidence>
<evidence type="ECO:0000259" key="17">
    <source>
        <dbReference type="Pfam" id="PF00361"/>
    </source>
</evidence>
<dbReference type="InterPro" id="IPR003918">
    <property type="entry name" value="NADH_UbQ_OxRdtase"/>
</dbReference>
<dbReference type="InterPro" id="IPR010227">
    <property type="entry name" value="NADH_Q_OxRdtase_chainM/4"/>
</dbReference>
<feature type="transmembrane region" description="Helical" evidence="16">
    <location>
        <begin position="310"/>
        <end position="330"/>
    </location>
</feature>
<dbReference type="GO" id="GO:0031966">
    <property type="term" value="C:mitochondrial membrane"/>
    <property type="evidence" value="ECO:0007669"/>
    <property type="project" value="UniProtKB-SubCell"/>
</dbReference>
<evidence type="ECO:0000256" key="14">
    <source>
        <dbReference type="ARBA" id="ARBA00023136"/>
    </source>
</evidence>
<evidence type="ECO:0000256" key="10">
    <source>
        <dbReference type="ARBA" id="ARBA00022989"/>
    </source>
</evidence>
<evidence type="ECO:0000256" key="1">
    <source>
        <dbReference type="ARBA" id="ARBA00004225"/>
    </source>
</evidence>
<comment type="subcellular location">
    <subcellularLocation>
        <location evidence="1 16">Mitochondrion membrane</location>
        <topology evidence="1 16">Multi-pass membrane protein</topology>
    </subcellularLocation>
</comment>
<evidence type="ECO:0000313" key="19">
    <source>
        <dbReference type="EMBL" id="ANK79328.1"/>
    </source>
</evidence>
<feature type="transmembrane region" description="Helical" evidence="16">
    <location>
        <begin position="146"/>
        <end position="168"/>
    </location>
</feature>
<feature type="transmembrane region" description="Helical" evidence="16">
    <location>
        <begin position="286"/>
        <end position="304"/>
    </location>
</feature>
<evidence type="ECO:0000256" key="5">
    <source>
        <dbReference type="ARBA" id="ARBA00022448"/>
    </source>
</evidence>
<dbReference type="NCBIfam" id="TIGR01972">
    <property type="entry name" value="NDH_I_M"/>
    <property type="match status" value="1"/>
</dbReference>
<evidence type="ECO:0000256" key="3">
    <source>
        <dbReference type="ARBA" id="ARBA00012944"/>
    </source>
</evidence>
<name>A0A192IDG7_9TELE</name>
<dbReference type="InterPro" id="IPR000260">
    <property type="entry name" value="NADH4_N"/>
</dbReference>
<keyword evidence="14 16" id="KW-0472">Membrane</keyword>
<dbReference type="PANTHER" id="PTHR43507">
    <property type="entry name" value="NADH-UBIQUINONE OXIDOREDUCTASE CHAIN 4"/>
    <property type="match status" value="1"/>
</dbReference>
<feature type="transmembrane region" description="Helical" evidence="16">
    <location>
        <begin position="27"/>
        <end position="45"/>
    </location>
</feature>
<evidence type="ECO:0000256" key="16">
    <source>
        <dbReference type="RuleBase" id="RU003297"/>
    </source>
</evidence>
<feature type="transmembrane region" description="Helical" evidence="16">
    <location>
        <begin position="351"/>
        <end position="370"/>
    </location>
</feature>
<feature type="domain" description="NADH:quinone oxidoreductase/Mrp antiporter transmembrane" evidence="17">
    <location>
        <begin position="113"/>
        <end position="404"/>
    </location>
</feature>
<dbReference type="PANTHER" id="PTHR43507:SF20">
    <property type="entry name" value="NADH-UBIQUINONE OXIDOREDUCTASE CHAIN 4"/>
    <property type="match status" value="1"/>
</dbReference>
<evidence type="ECO:0000256" key="6">
    <source>
        <dbReference type="ARBA" id="ARBA00022660"/>
    </source>
</evidence>
<feature type="transmembrane region" description="Helical" evidence="16">
    <location>
        <begin position="390"/>
        <end position="413"/>
    </location>
</feature>
<dbReference type="GO" id="GO:0042773">
    <property type="term" value="P:ATP synthesis coupled electron transport"/>
    <property type="evidence" value="ECO:0007669"/>
    <property type="project" value="InterPro"/>
</dbReference>
<keyword evidence="10 16" id="KW-1133">Transmembrane helix</keyword>
<organism evidence="19">
    <name type="scientific">Triplophysa alticeps</name>
    <dbReference type="NCBI Taxonomy" id="1792971"/>
    <lineage>
        <taxon>Eukaryota</taxon>
        <taxon>Metazoa</taxon>
        <taxon>Chordata</taxon>
        <taxon>Craniata</taxon>
        <taxon>Vertebrata</taxon>
        <taxon>Euteleostomi</taxon>
        <taxon>Actinopterygii</taxon>
        <taxon>Neopterygii</taxon>
        <taxon>Teleostei</taxon>
        <taxon>Ostariophysi</taxon>
        <taxon>Cypriniformes</taxon>
        <taxon>Nemacheilidae</taxon>
        <taxon>Triplophysa</taxon>
    </lineage>
</organism>
<dbReference type="InterPro" id="IPR001750">
    <property type="entry name" value="ND/Mrp_TM"/>
</dbReference>
<accession>A0A192IDG7</accession>
<dbReference type="Pfam" id="PF00361">
    <property type="entry name" value="Proton_antipo_M"/>
    <property type="match status" value="1"/>
</dbReference>
<gene>
    <name evidence="19" type="primary">ND4</name>
</gene>
<evidence type="ECO:0000259" key="18">
    <source>
        <dbReference type="Pfam" id="PF01059"/>
    </source>
</evidence>
<evidence type="ECO:0000256" key="8">
    <source>
        <dbReference type="ARBA" id="ARBA00022967"/>
    </source>
</evidence>
<comment type="similarity">
    <text evidence="2 16">Belongs to the complex I subunit 4 family.</text>
</comment>
<keyword evidence="5 16" id="KW-0813">Transport</keyword>
<evidence type="ECO:0000256" key="4">
    <source>
        <dbReference type="ARBA" id="ARBA00021006"/>
    </source>
</evidence>
<dbReference type="EC" id="7.1.1.2" evidence="3 16"/>
<keyword evidence="12 16" id="KW-0830">Ubiquinone</keyword>
<proteinExistence type="inferred from homology"/>
<feature type="transmembrane region" description="Helical" evidence="16">
    <location>
        <begin position="66"/>
        <end position="86"/>
    </location>
</feature>
<evidence type="ECO:0000256" key="2">
    <source>
        <dbReference type="ARBA" id="ARBA00009025"/>
    </source>
</evidence>
<dbReference type="GO" id="GO:0003954">
    <property type="term" value="F:NADH dehydrogenase activity"/>
    <property type="evidence" value="ECO:0007669"/>
    <property type="project" value="TreeGrafter"/>
</dbReference>
<evidence type="ECO:0000256" key="11">
    <source>
        <dbReference type="ARBA" id="ARBA00023027"/>
    </source>
</evidence>
<keyword evidence="13 16" id="KW-0496">Mitochondrion</keyword>
<feature type="domain" description="NADH:ubiquinone oxidoreductase chain 4 N-terminal" evidence="18">
    <location>
        <begin position="1"/>
        <end position="110"/>
    </location>
</feature>
<feature type="transmembrane region" description="Helical" evidence="16">
    <location>
        <begin position="195"/>
        <end position="217"/>
    </location>
</feature>
<evidence type="ECO:0000256" key="9">
    <source>
        <dbReference type="ARBA" id="ARBA00022982"/>
    </source>
</evidence>
<dbReference type="EMBL" id="KX239473">
    <property type="protein sequence ID" value="ANK79328.1"/>
    <property type="molecule type" value="Genomic_DNA"/>
</dbReference>
<keyword evidence="11 16" id="KW-0520">NAD</keyword>
<keyword evidence="9 16" id="KW-0249">Electron transport</keyword>
<keyword evidence="6 16" id="KW-0679">Respiratory chain</keyword>
<comment type="catalytic activity">
    <reaction evidence="15 16">
        <text>a ubiquinone + NADH + 5 H(+)(in) = a ubiquinol + NAD(+) + 4 H(+)(out)</text>
        <dbReference type="Rhea" id="RHEA:29091"/>
        <dbReference type="Rhea" id="RHEA-COMP:9565"/>
        <dbReference type="Rhea" id="RHEA-COMP:9566"/>
        <dbReference type="ChEBI" id="CHEBI:15378"/>
        <dbReference type="ChEBI" id="CHEBI:16389"/>
        <dbReference type="ChEBI" id="CHEBI:17976"/>
        <dbReference type="ChEBI" id="CHEBI:57540"/>
        <dbReference type="ChEBI" id="CHEBI:57945"/>
        <dbReference type="EC" id="7.1.1.2"/>
    </reaction>
</comment>
<geneLocation type="mitochondrion" evidence="19"/>
<dbReference type="GO" id="GO:0048039">
    <property type="term" value="F:ubiquinone binding"/>
    <property type="evidence" value="ECO:0007669"/>
    <property type="project" value="TreeGrafter"/>
</dbReference>
<reference evidence="19" key="1">
    <citation type="submission" date="2016-05" db="EMBL/GenBank/DDBJ databases">
        <authorList>
            <person name="Lavstsen T."/>
            <person name="Jespersen J.S."/>
        </authorList>
    </citation>
    <scope>NUCLEOTIDE SEQUENCE</scope>
</reference>
<feature type="transmembrane region" description="Helical" evidence="16">
    <location>
        <begin position="258"/>
        <end position="279"/>
    </location>
</feature>
<evidence type="ECO:0000256" key="7">
    <source>
        <dbReference type="ARBA" id="ARBA00022692"/>
    </source>
</evidence>
<keyword evidence="7 16" id="KW-0812">Transmembrane</keyword>